<dbReference type="InterPro" id="IPR055427">
    <property type="entry name" value="TRAPPC13_N"/>
</dbReference>
<accession>A0A0M8MPQ7</accession>
<proteinExistence type="predicted"/>
<dbReference type="GeneID" id="28730005"/>
<dbReference type="GO" id="GO:1990072">
    <property type="term" value="C:TRAPPIII protein complex"/>
    <property type="evidence" value="ECO:0007669"/>
    <property type="project" value="TreeGrafter"/>
</dbReference>
<name>A0A0M8MPQ7_9BASI</name>
<dbReference type="PANTHER" id="PTHR13134">
    <property type="entry name" value="TRAFFICKING PROTEIN PARTICLE COMPLEX SUBUNIT 13"/>
    <property type="match status" value="1"/>
</dbReference>
<dbReference type="OrthoDB" id="10250284at2759"/>
<evidence type="ECO:0000259" key="1">
    <source>
        <dbReference type="Pfam" id="PF06159"/>
    </source>
</evidence>
<sequence length="466" mass="50843">MEASQASAPYIPPIAVKVMRVSAPTLAPRLVPAFETVAEGAPVLPAPHSVATMEASVWDAAQASMAQGSDAAFVQAPVSMRDSSYTDQVLLPASFGTVAVGETFHAVISATNTSTRPLTGVRIRVELHSEGTEKFAPTSFQLADVPGPVALAPGAQVTAVVRHGIEALATHALVCRIRSDQPTAQGLKEHWLAKQYRFAVSPPPFVMSSAVQVSSGLRVTRHPDVRERERTWIRLQLRNTSARPVHIESLHVETTAPWTWAAPPTDTPILLMPQDLHQALLELTPTQPIVPHALRSTEATSADATVPAAWPLGQIRIAWRVPGAEPGRLRIGPIVRRTRLPRPVQGWYAELYVQPTDLPWRVDEPCTLPLRVSLWPIASTETPCTWDLVADDAGKETYYVGEQTHSYTVKSHDTTEPVVWDLTWTIVPCRRGVVKTGGASLYLRDAATSTRHLVQSWPCVWEVSVP</sequence>
<dbReference type="InterPro" id="IPR010378">
    <property type="entry name" value="TRAPPC13"/>
</dbReference>
<dbReference type="Pfam" id="PF06159">
    <property type="entry name" value="TRAPPC13_N"/>
    <property type="match status" value="1"/>
</dbReference>
<dbReference type="Proteomes" id="UP000037751">
    <property type="component" value="Unassembled WGS sequence"/>
</dbReference>
<keyword evidence="3" id="KW-1185">Reference proteome</keyword>
<dbReference type="VEuPathDB" id="FungiDB:Malapachy_3667"/>
<evidence type="ECO:0000313" key="3">
    <source>
        <dbReference type="Proteomes" id="UP000037751"/>
    </source>
</evidence>
<reference evidence="2 3" key="1">
    <citation type="submission" date="2015-07" db="EMBL/GenBank/DDBJ databases">
        <title>Draft Genome Sequence of Malassezia furfur CBS1878 and Malassezia pachydermatis CBS1879.</title>
        <authorList>
            <person name="Triana S."/>
            <person name="Ohm R."/>
            <person name="Gonzalez A."/>
            <person name="DeCock H."/>
            <person name="Restrepo S."/>
            <person name="Celis A."/>
        </authorList>
    </citation>
    <scope>NUCLEOTIDE SEQUENCE [LARGE SCALE GENOMIC DNA]</scope>
    <source>
        <strain evidence="2 3">CBS 1879</strain>
    </source>
</reference>
<gene>
    <name evidence="2" type="ORF">Malapachy_3667</name>
</gene>
<organism evidence="2 3">
    <name type="scientific">Malassezia pachydermatis</name>
    <dbReference type="NCBI Taxonomy" id="77020"/>
    <lineage>
        <taxon>Eukaryota</taxon>
        <taxon>Fungi</taxon>
        <taxon>Dikarya</taxon>
        <taxon>Basidiomycota</taxon>
        <taxon>Ustilaginomycotina</taxon>
        <taxon>Malasseziomycetes</taxon>
        <taxon>Malasseziales</taxon>
        <taxon>Malasseziaceae</taxon>
        <taxon>Malassezia</taxon>
    </lineage>
</organism>
<protein>
    <recommendedName>
        <fullName evidence="1">Trafficking protein particle complex subunit 13 N-terminal domain-containing protein</fullName>
    </recommendedName>
</protein>
<dbReference type="EMBL" id="LGAV01000001">
    <property type="protein sequence ID" value="KOS15858.1"/>
    <property type="molecule type" value="Genomic_DNA"/>
</dbReference>
<dbReference type="PANTHER" id="PTHR13134:SF3">
    <property type="entry name" value="TRAFFICKING PROTEIN PARTICLE COMPLEX SUBUNIT 13"/>
    <property type="match status" value="1"/>
</dbReference>
<dbReference type="AlphaFoldDB" id="A0A0M8MPQ7"/>
<dbReference type="STRING" id="77020.A0A0M8MPQ7"/>
<feature type="domain" description="Trafficking protein particle complex subunit 13 N-terminal" evidence="1">
    <location>
        <begin position="14"/>
        <end position="200"/>
    </location>
</feature>
<dbReference type="RefSeq" id="XP_017993490.1">
    <property type="nucleotide sequence ID" value="XM_018138129.1"/>
</dbReference>
<comment type="caution">
    <text evidence="2">The sequence shown here is derived from an EMBL/GenBank/DDBJ whole genome shotgun (WGS) entry which is preliminary data.</text>
</comment>
<evidence type="ECO:0000313" key="2">
    <source>
        <dbReference type="EMBL" id="KOS15858.1"/>
    </source>
</evidence>